<comment type="pathway">
    <text evidence="2">Cofactor biosynthesis; thiamine diphosphate biosynthesis.</text>
</comment>
<dbReference type="GO" id="GO:0009229">
    <property type="term" value="P:thiamine diphosphate biosynthetic process"/>
    <property type="evidence" value="ECO:0007669"/>
    <property type="project" value="UniProtKB-UniPathway"/>
</dbReference>
<dbReference type="EMBL" id="CP015839">
    <property type="protein sequence ID" value="ANG64489.1"/>
    <property type="molecule type" value="Genomic_DNA"/>
</dbReference>
<evidence type="ECO:0000256" key="1">
    <source>
        <dbReference type="ARBA" id="ARBA00002834"/>
    </source>
</evidence>
<dbReference type="STRING" id="1821621.A8C75_19775"/>
<gene>
    <name evidence="9" type="ORF">A8C75_19775</name>
</gene>
<dbReference type="AlphaFoldDB" id="A0A1A9F403"/>
<dbReference type="EC" id="2.8.1.10" evidence="3"/>
<comment type="function">
    <text evidence="1">Catalyzes the rearrangement of 1-deoxy-D-xylulose 5-phosphate (DXP) to produce the thiazole phosphate moiety of thiamine. Sulfur is provided by the thiocarboxylate moiety of the carrier protein ThiS. In vitro, sulfur can be provided by H(2)S.</text>
</comment>
<keyword evidence="5" id="KW-0784">Thiamine biosynthesis</keyword>
<dbReference type="GO" id="GO:1990107">
    <property type="term" value="F:thiazole synthase activity"/>
    <property type="evidence" value="ECO:0007669"/>
    <property type="project" value="UniProtKB-EC"/>
</dbReference>
<dbReference type="InterPro" id="IPR033983">
    <property type="entry name" value="Thiazole_synthase_ThiG"/>
</dbReference>
<keyword evidence="4" id="KW-0808">Transferase</keyword>
<protein>
    <recommendedName>
        <fullName evidence="3">thiazole synthase</fullName>
        <ecNumber evidence="3">2.8.1.10</ecNumber>
    </recommendedName>
</protein>
<dbReference type="Gene3D" id="3.20.20.70">
    <property type="entry name" value="Aldolase class I"/>
    <property type="match status" value="1"/>
</dbReference>
<evidence type="ECO:0000256" key="7">
    <source>
        <dbReference type="ARBA" id="ARBA00049897"/>
    </source>
</evidence>
<dbReference type="InterPro" id="IPR013785">
    <property type="entry name" value="Aldolase_TIM"/>
</dbReference>
<dbReference type="RefSeq" id="WP_067386091.1">
    <property type="nucleotide sequence ID" value="NZ_CP015839.1"/>
</dbReference>
<evidence type="ECO:0000256" key="6">
    <source>
        <dbReference type="ARBA" id="ARBA00023270"/>
    </source>
</evidence>
<dbReference type="KEGG" id="mars:A8C75_19775"/>
<evidence type="ECO:0000313" key="10">
    <source>
        <dbReference type="Proteomes" id="UP000078070"/>
    </source>
</evidence>
<comment type="catalytic activity">
    <reaction evidence="7">
        <text>[ThiS sulfur-carrier protein]-C-terminal-Gly-aminoethanethioate + 2-iminoacetate + 1-deoxy-D-xylulose 5-phosphate = [ThiS sulfur-carrier protein]-C-terminal Gly-Gly + 2-[(2R,5Z)-2-carboxy-4-methylthiazol-5(2H)-ylidene]ethyl phosphate + 2 H2O + H(+)</text>
        <dbReference type="Rhea" id="RHEA:26297"/>
        <dbReference type="Rhea" id="RHEA-COMP:12909"/>
        <dbReference type="Rhea" id="RHEA-COMP:19908"/>
        <dbReference type="ChEBI" id="CHEBI:15377"/>
        <dbReference type="ChEBI" id="CHEBI:15378"/>
        <dbReference type="ChEBI" id="CHEBI:57792"/>
        <dbReference type="ChEBI" id="CHEBI:62899"/>
        <dbReference type="ChEBI" id="CHEBI:77846"/>
        <dbReference type="ChEBI" id="CHEBI:90778"/>
        <dbReference type="ChEBI" id="CHEBI:232372"/>
        <dbReference type="EC" id="2.8.1.10"/>
    </reaction>
</comment>
<sequence>MHDPENESDRFTIDGQLFDSRLLLDIGYYRDPQRALIAARASGAEILCVSVRRNNLGQRNDEANLLDTLTPDEFMILPSSSGCYNAEDAIECCHQARELLNGQNLVKLEVLGDEQTLYPDIPATLSAAQTLINDGFRLLVYCNDDPVIARRLEAMGAAALMPMGAPPGSHLTQYNPGNLRRLIDQASIPVLLGGICRASDAALAMELGCDAVVIDRAIAHAQEPVLMAQAMCFAVQAGRQGYLAE</sequence>
<accession>A0A1A9F403</accession>
<evidence type="ECO:0000256" key="3">
    <source>
        <dbReference type="ARBA" id="ARBA00011960"/>
    </source>
</evidence>
<dbReference type="PANTHER" id="PTHR34266">
    <property type="entry name" value="THIAZOLE SYNTHASE"/>
    <property type="match status" value="1"/>
</dbReference>
<dbReference type="SUPFAM" id="SSF110399">
    <property type="entry name" value="ThiG-like"/>
    <property type="match status" value="1"/>
</dbReference>
<dbReference type="PANTHER" id="PTHR34266:SF2">
    <property type="entry name" value="THIAZOLE SYNTHASE"/>
    <property type="match status" value="1"/>
</dbReference>
<dbReference type="Pfam" id="PF05690">
    <property type="entry name" value="ThiG"/>
    <property type="match status" value="1"/>
</dbReference>
<dbReference type="OrthoDB" id="9805935at2"/>
<dbReference type="UniPathway" id="UPA00060"/>
<evidence type="ECO:0000259" key="8">
    <source>
        <dbReference type="Pfam" id="PF05690"/>
    </source>
</evidence>
<dbReference type="InterPro" id="IPR008867">
    <property type="entry name" value="ThiG"/>
</dbReference>
<organism evidence="9 10">
    <name type="scientific">Marinobacterium aestuarii</name>
    <dbReference type="NCBI Taxonomy" id="1821621"/>
    <lineage>
        <taxon>Bacteria</taxon>
        <taxon>Pseudomonadati</taxon>
        <taxon>Pseudomonadota</taxon>
        <taxon>Gammaproteobacteria</taxon>
        <taxon>Oceanospirillales</taxon>
        <taxon>Oceanospirillaceae</taxon>
        <taxon>Marinobacterium</taxon>
    </lineage>
</organism>
<reference evidence="9 10" key="2">
    <citation type="journal article" date="2018" name="Int. J. Syst. Evol. Microbiol.">
        <title>Marinobacterium aestuarii sp. nov., a benzene-degrading marine bacterium isolated from estuary sediment.</title>
        <authorList>
            <person name="Bae S.S."/>
            <person name="Jung J."/>
            <person name="Chung D."/>
            <person name="Baek K."/>
        </authorList>
    </citation>
    <scope>NUCLEOTIDE SEQUENCE [LARGE SCALE GENOMIC DNA]</scope>
    <source>
        <strain evidence="9 10">ST58-10</strain>
    </source>
</reference>
<evidence type="ECO:0000313" key="9">
    <source>
        <dbReference type="EMBL" id="ANG64489.1"/>
    </source>
</evidence>
<reference evidence="10" key="1">
    <citation type="submission" date="2016-05" db="EMBL/GenBank/DDBJ databases">
        <authorList>
            <person name="Baek K."/>
            <person name="Yang S.-J."/>
        </authorList>
    </citation>
    <scope>NUCLEOTIDE SEQUENCE [LARGE SCALE GENOMIC DNA]</scope>
    <source>
        <strain evidence="10">ST58-10</strain>
    </source>
</reference>
<evidence type="ECO:0000256" key="4">
    <source>
        <dbReference type="ARBA" id="ARBA00022679"/>
    </source>
</evidence>
<evidence type="ECO:0000256" key="5">
    <source>
        <dbReference type="ARBA" id="ARBA00022977"/>
    </source>
</evidence>
<dbReference type="Proteomes" id="UP000078070">
    <property type="component" value="Chromosome"/>
</dbReference>
<proteinExistence type="predicted"/>
<feature type="domain" description="Thiazole synthase ThiG" evidence="8">
    <location>
        <begin position="13"/>
        <end position="244"/>
    </location>
</feature>
<evidence type="ECO:0000256" key="2">
    <source>
        <dbReference type="ARBA" id="ARBA00004948"/>
    </source>
</evidence>
<name>A0A1A9F403_9GAMM</name>
<keyword evidence="10" id="KW-1185">Reference proteome</keyword>
<keyword evidence="6" id="KW-0704">Schiff base</keyword>